<gene>
    <name evidence="1" type="ORF">A3A78_01930</name>
</gene>
<dbReference type="EMBL" id="MEVI01000001">
    <property type="protein sequence ID" value="OGC55777.1"/>
    <property type="molecule type" value="Genomic_DNA"/>
</dbReference>
<dbReference type="Proteomes" id="UP000176504">
    <property type="component" value="Unassembled WGS sequence"/>
</dbReference>
<evidence type="ECO:0000313" key="2">
    <source>
        <dbReference type="Proteomes" id="UP000176504"/>
    </source>
</evidence>
<accession>A0A1F4VF08</accession>
<sequence length="89" mass="10514">MQWTALRMLAKPVSEVFPSVAKMYDDSIFIWMAPIKRWVCILMKDGKLVCVMRTQPVVPCWILEEERLDTQLAIGESLRQLQYMHANQW</sequence>
<evidence type="ECO:0000313" key="1">
    <source>
        <dbReference type="EMBL" id="OGC55777.1"/>
    </source>
</evidence>
<name>A0A1F4VF08_UNCKA</name>
<dbReference type="AlphaFoldDB" id="A0A1F4VF08"/>
<reference evidence="1 2" key="1">
    <citation type="journal article" date="2016" name="Nat. Commun.">
        <title>Thousands of microbial genomes shed light on interconnected biogeochemical processes in an aquifer system.</title>
        <authorList>
            <person name="Anantharaman K."/>
            <person name="Brown C.T."/>
            <person name="Hug L.A."/>
            <person name="Sharon I."/>
            <person name="Castelle C.J."/>
            <person name="Probst A.J."/>
            <person name="Thomas B.C."/>
            <person name="Singh A."/>
            <person name="Wilkins M.J."/>
            <person name="Karaoz U."/>
            <person name="Brodie E.L."/>
            <person name="Williams K.H."/>
            <person name="Hubbard S.S."/>
            <person name="Banfield J.F."/>
        </authorList>
    </citation>
    <scope>NUCLEOTIDE SEQUENCE [LARGE SCALE GENOMIC DNA]</scope>
</reference>
<comment type="caution">
    <text evidence="1">The sequence shown here is derived from an EMBL/GenBank/DDBJ whole genome shotgun (WGS) entry which is preliminary data.</text>
</comment>
<organism evidence="1 2">
    <name type="scientific">candidate division WWE3 bacterium RIFCSPLOWO2_01_FULL_41_18</name>
    <dbReference type="NCBI Taxonomy" id="1802625"/>
    <lineage>
        <taxon>Bacteria</taxon>
        <taxon>Katanobacteria</taxon>
    </lineage>
</organism>
<protein>
    <submittedName>
        <fullName evidence="1">Uncharacterized protein</fullName>
    </submittedName>
</protein>
<proteinExistence type="predicted"/>